<dbReference type="InterPro" id="IPR000639">
    <property type="entry name" value="Epox_hydrolase-like"/>
</dbReference>
<sequence length="398" mass="43002">MGGWIVMAARTPRNRNCLPARAIPARVQSAARSQPCPSPNPSAGARRTKAMSSNSHAWSDADTAYCPYPLLTDARGLGLTTSVIPTALGPVTVRHGRRNSAARDGVATILLHGAAGSWSTWTPLILSADRLTPAPLTDLVIPDLPGWGDSALAAREETETIESLAAAVAEIARALGYQRWQLIGHSLGGVVALELAASQPRRTTFVGLVSATTFSVIESVQHPLTRFGVLPGFTALLAVMRVLTRFGSGGRRFVRGLHRLGVLRPLVTPLFSRVDEIDRSVVAALAAEARPRSFALAAHRAGRYDAAQRWASIQCEVRSVHGDRDVFVTVGDDQLMHEVIPAYEVTILADTGHFSHIEHPVDALFALRPWSTGRDHNETDETYTRQQHRPDGAARRKA</sequence>
<comment type="caution">
    <text evidence="3">The sequence shown here is derived from an EMBL/GenBank/DDBJ whole genome shotgun (WGS) entry which is preliminary data.</text>
</comment>
<keyword evidence="3" id="KW-0378">Hydrolase</keyword>
<dbReference type="PRINTS" id="PR00412">
    <property type="entry name" value="EPOXHYDRLASE"/>
</dbReference>
<dbReference type="InterPro" id="IPR029058">
    <property type="entry name" value="AB_hydrolase_fold"/>
</dbReference>
<dbReference type="GO" id="GO:0016787">
    <property type="term" value="F:hydrolase activity"/>
    <property type="evidence" value="ECO:0007669"/>
    <property type="project" value="UniProtKB-KW"/>
</dbReference>
<dbReference type="SUPFAM" id="SSF53474">
    <property type="entry name" value="alpha/beta-Hydrolases"/>
    <property type="match status" value="1"/>
</dbReference>
<feature type="region of interest" description="Disordered" evidence="1">
    <location>
        <begin position="28"/>
        <end position="48"/>
    </location>
</feature>
<dbReference type="PANTHER" id="PTHR43798">
    <property type="entry name" value="MONOACYLGLYCEROL LIPASE"/>
    <property type="match status" value="1"/>
</dbReference>
<dbReference type="AlphaFoldDB" id="A0A317ZXS8"/>
<dbReference type="Pfam" id="PF12697">
    <property type="entry name" value="Abhydrolase_6"/>
    <property type="match status" value="1"/>
</dbReference>
<dbReference type="InterPro" id="IPR000073">
    <property type="entry name" value="AB_hydrolase_1"/>
</dbReference>
<dbReference type="Gene3D" id="3.40.50.1820">
    <property type="entry name" value="alpha/beta hydrolase"/>
    <property type="match status" value="1"/>
</dbReference>
<organism evidence="3 4">
    <name type="scientific">Cryobacterium arcticum</name>
    <dbReference type="NCBI Taxonomy" id="670052"/>
    <lineage>
        <taxon>Bacteria</taxon>
        <taxon>Bacillati</taxon>
        <taxon>Actinomycetota</taxon>
        <taxon>Actinomycetes</taxon>
        <taxon>Micrococcales</taxon>
        <taxon>Microbacteriaceae</taxon>
        <taxon>Cryobacterium</taxon>
    </lineage>
</organism>
<feature type="domain" description="AB hydrolase-1" evidence="2">
    <location>
        <begin position="109"/>
        <end position="366"/>
    </location>
</feature>
<dbReference type="EMBL" id="QHLY01000007">
    <property type="protein sequence ID" value="PXA70680.1"/>
    <property type="molecule type" value="Genomic_DNA"/>
</dbReference>
<evidence type="ECO:0000313" key="4">
    <source>
        <dbReference type="Proteomes" id="UP000246722"/>
    </source>
</evidence>
<evidence type="ECO:0000256" key="1">
    <source>
        <dbReference type="SAM" id="MobiDB-lite"/>
    </source>
</evidence>
<dbReference type="InterPro" id="IPR050266">
    <property type="entry name" value="AB_hydrolase_sf"/>
</dbReference>
<proteinExistence type="predicted"/>
<evidence type="ECO:0000259" key="2">
    <source>
        <dbReference type="Pfam" id="PF12697"/>
    </source>
</evidence>
<accession>A0A317ZXS8</accession>
<keyword evidence="4" id="KW-1185">Reference proteome</keyword>
<dbReference type="Proteomes" id="UP000246722">
    <property type="component" value="Unassembled WGS sequence"/>
</dbReference>
<feature type="region of interest" description="Disordered" evidence="1">
    <location>
        <begin position="375"/>
        <end position="398"/>
    </location>
</feature>
<evidence type="ECO:0000313" key="3">
    <source>
        <dbReference type="EMBL" id="PXA70680.1"/>
    </source>
</evidence>
<protein>
    <submittedName>
        <fullName evidence="3">Alpha/beta hydrolase</fullName>
    </submittedName>
</protein>
<reference evidence="3 4" key="1">
    <citation type="submission" date="2018-05" db="EMBL/GenBank/DDBJ databases">
        <title>Genetic diversity of glacier-inhabiting Cryobacterium bacteria in China and description of Cryobacterium mengkeensis sp. nov. and Arthrobacter glacialis sp. nov.</title>
        <authorList>
            <person name="Liu Q."/>
            <person name="Xin Y.-H."/>
        </authorList>
    </citation>
    <scope>NUCLEOTIDE SEQUENCE [LARGE SCALE GENOMIC DNA]</scope>
    <source>
        <strain evidence="3 4">SK-1</strain>
    </source>
</reference>
<name>A0A317ZXS8_9MICO</name>
<dbReference type="PANTHER" id="PTHR43798:SF33">
    <property type="entry name" value="HYDROLASE, PUTATIVE (AFU_ORTHOLOGUE AFUA_2G14860)-RELATED"/>
    <property type="match status" value="1"/>
</dbReference>
<gene>
    <name evidence="3" type="ORF">CTB96_06240</name>
</gene>
<dbReference type="GO" id="GO:0016020">
    <property type="term" value="C:membrane"/>
    <property type="evidence" value="ECO:0007669"/>
    <property type="project" value="TreeGrafter"/>
</dbReference>